<accession>A0A8J6CCL5</accession>
<feature type="active site" description="Charge relay system" evidence="5">
    <location>
        <position position="169"/>
    </location>
</feature>
<keyword evidence="9" id="KW-1185">Reference proteome</keyword>
<dbReference type="GO" id="GO:0006508">
    <property type="term" value="P:proteolysis"/>
    <property type="evidence" value="ECO:0007669"/>
    <property type="project" value="UniProtKB-KW"/>
</dbReference>
<protein>
    <recommendedName>
        <fullName evidence="7">Peptidase S8/S53 domain-containing protein</fullName>
    </recommendedName>
</protein>
<dbReference type="PROSITE" id="PS51257">
    <property type="entry name" value="PROKAR_LIPOPROTEIN"/>
    <property type="match status" value="1"/>
</dbReference>
<dbReference type="AlphaFoldDB" id="A0A8J6CCL5"/>
<dbReference type="PROSITE" id="PS00136">
    <property type="entry name" value="SUBTILASE_ASP"/>
    <property type="match status" value="1"/>
</dbReference>
<evidence type="ECO:0000256" key="6">
    <source>
        <dbReference type="RuleBase" id="RU003355"/>
    </source>
</evidence>
<dbReference type="InterPro" id="IPR050131">
    <property type="entry name" value="Peptidase_S8_subtilisin-like"/>
</dbReference>
<dbReference type="PRINTS" id="PR00723">
    <property type="entry name" value="SUBTILISIN"/>
</dbReference>
<dbReference type="InterPro" id="IPR034193">
    <property type="entry name" value="PCSK9_ProteinaseK-like"/>
</dbReference>
<feature type="active site" description="Charge relay system" evidence="5">
    <location>
        <position position="131"/>
    </location>
</feature>
<dbReference type="OrthoDB" id="206201at2759"/>
<evidence type="ECO:0000256" key="3">
    <source>
        <dbReference type="ARBA" id="ARBA00022801"/>
    </source>
</evidence>
<comment type="similarity">
    <text evidence="1 5 6">Belongs to the peptidase S8 family.</text>
</comment>
<evidence type="ECO:0000256" key="5">
    <source>
        <dbReference type="PROSITE-ProRule" id="PRU01240"/>
    </source>
</evidence>
<evidence type="ECO:0000256" key="1">
    <source>
        <dbReference type="ARBA" id="ARBA00011073"/>
    </source>
</evidence>
<evidence type="ECO:0000259" key="7">
    <source>
        <dbReference type="Pfam" id="PF00082"/>
    </source>
</evidence>
<comment type="caution">
    <text evidence="8">The sequence shown here is derived from an EMBL/GenBank/DDBJ whole genome shotgun (WGS) entry which is preliminary data.</text>
</comment>
<organism evidence="8 9">
    <name type="scientific">Diacronema lutheri</name>
    <name type="common">Unicellular marine alga</name>
    <name type="synonym">Monochrysis lutheri</name>
    <dbReference type="NCBI Taxonomy" id="2081491"/>
    <lineage>
        <taxon>Eukaryota</taxon>
        <taxon>Haptista</taxon>
        <taxon>Haptophyta</taxon>
        <taxon>Pavlovophyceae</taxon>
        <taxon>Pavlovales</taxon>
        <taxon>Pavlovaceae</taxon>
        <taxon>Diacronema</taxon>
    </lineage>
</organism>
<proteinExistence type="inferred from homology"/>
<dbReference type="EMBL" id="JAGTXO010000011">
    <property type="protein sequence ID" value="KAG8464930.1"/>
    <property type="molecule type" value="Genomic_DNA"/>
</dbReference>
<dbReference type="OMA" id="ASHHIDG"/>
<dbReference type="Gene3D" id="3.40.50.200">
    <property type="entry name" value="Peptidase S8/S53 domain"/>
    <property type="match status" value="1"/>
</dbReference>
<dbReference type="Pfam" id="PF00082">
    <property type="entry name" value="Peptidase_S8"/>
    <property type="match status" value="1"/>
</dbReference>
<keyword evidence="2 5" id="KW-0645">Protease</keyword>
<dbReference type="GO" id="GO:0005615">
    <property type="term" value="C:extracellular space"/>
    <property type="evidence" value="ECO:0007669"/>
    <property type="project" value="TreeGrafter"/>
</dbReference>
<sequence>MAGAGRIVAAAAGCLVMSLACAWVVAIMSLDPLARQQLFAGRADAAINAWSAYGDARAVFRQVFASTDVAAERDKRVGLDEPPDGALVPVPGRAHAPKSWGIDRINQFALPLDGRYAPAFEGSGVHVFVLDTGVLASHAEFEDRIGVGANCVDRAGCDAALPTTDRQGHGTHVACTVASDDYGVAHRVTIHPVKVLDDSGQGGVMSVVNGLRWVALAVQASALHGRSVAVLSLGAPRDEFLNRAAEALVESGVPVVVAAGNNAADACDFSPASARGVITVGATDARDRLPAFSNFGGCVDLLAPGAAISSCDIAHMTAAVSKSGTSMAAPHVAGVVAQILQRAIQRNERLTPAQVREQLLAQATAGAAQLGPGQGGTVRLILAVPGAAEGDPSSSAATVMVLVALGCGMCALLARRGGAARKWGVTGMFDGGGAMV</sequence>
<dbReference type="InterPro" id="IPR023828">
    <property type="entry name" value="Peptidase_S8_Ser-AS"/>
</dbReference>
<reference evidence="8" key="1">
    <citation type="submission" date="2021-05" db="EMBL/GenBank/DDBJ databases">
        <title>The genome of the haptophyte Pavlova lutheri (Diacronema luteri, Pavlovales) - a model for lipid biosynthesis in eukaryotic algae.</title>
        <authorList>
            <person name="Hulatt C.J."/>
            <person name="Posewitz M.C."/>
        </authorList>
    </citation>
    <scope>NUCLEOTIDE SEQUENCE</scope>
    <source>
        <strain evidence="8">NIVA-4/92</strain>
    </source>
</reference>
<feature type="active site" description="Charge relay system" evidence="5">
    <location>
        <position position="326"/>
    </location>
</feature>
<dbReference type="Proteomes" id="UP000751190">
    <property type="component" value="Unassembled WGS sequence"/>
</dbReference>
<feature type="domain" description="Peptidase S8/S53" evidence="7">
    <location>
        <begin position="122"/>
        <end position="366"/>
    </location>
</feature>
<evidence type="ECO:0000313" key="8">
    <source>
        <dbReference type="EMBL" id="KAG8464930.1"/>
    </source>
</evidence>
<dbReference type="CDD" id="cd04077">
    <property type="entry name" value="Peptidases_S8_PCSK9_ProteinaseK_like"/>
    <property type="match status" value="1"/>
</dbReference>
<keyword evidence="3 5" id="KW-0378">Hydrolase</keyword>
<evidence type="ECO:0000256" key="2">
    <source>
        <dbReference type="ARBA" id="ARBA00022670"/>
    </source>
</evidence>
<dbReference type="GO" id="GO:0004252">
    <property type="term" value="F:serine-type endopeptidase activity"/>
    <property type="evidence" value="ECO:0007669"/>
    <property type="project" value="UniProtKB-UniRule"/>
</dbReference>
<dbReference type="PANTHER" id="PTHR43806">
    <property type="entry name" value="PEPTIDASE S8"/>
    <property type="match status" value="1"/>
</dbReference>
<gene>
    <name evidence="8" type="ORF">KFE25_012293</name>
</gene>
<dbReference type="PANTHER" id="PTHR43806:SF11">
    <property type="entry name" value="CEREVISIN-RELATED"/>
    <property type="match status" value="1"/>
</dbReference>
<evidence type="ECO:0000256" key="4">
    <source>
        <dbReference type="ARBA" id="ARBA00022825"/>
    </source>
</evidence>
<dbReference type="InterPro" id="IPR036852">
    <property type="entry name" value="Peptidase_S8/S53_dom_sf"/>
</dbReference>
<name>A0A8J6CCL5_DIALT</name>
<keyword evidence="4 5" id="KW-0720">Serine protease</keyword>
<dbReference type="InterPro" id="IPR023827">
    <property type="entry name" value="Peptidase_S8_Asp-AS"/>
</dbReference>
<evidence type="ECO:0000313" key="9">
    <source>
        <dbReference type="Proteomes" id="UP000751190"/>
    </source>
</evidence>
<dbReference type="InterPro" id="IPR015500">
    <property type="entry name" value="Peptidase_S8_subtilisin-rel"/>
</dbReference>
<dbReference type="PROSITE" id="PS51892">
    <property type="entry name" value="SUBTILASE"/>
    <property type="match status" value="1"/>
</dbReference>
<dbReference type="SUPFAM" id="SSF52743">
    <property type="entry name" value="Subtilisin-like"/>
    <property type="match status" value="1"/>
</dbReference>
<dbReference type="InterPro" id="IPR000209">
    <property type="entry name" value="Peptidase_S8/S53_dom"/>
</dbReference>
<dbReference type="PROSITE" id="PS00138">
    <property type="entry name" value="SUBTILASE_SER"/>
    <property type="match status" value="1"/>
</dbReference>
<dbReference type="FunFam" id="3.40.50.200:FF:000014">
    <property type="entry name" value="Proteinase K"/>
    <property type="match status" value="1"/>
</dbReference>